<dbReference type="PANTHER" id="PTHR21644:SF0">
    <property type="entry name" value="AT02555P-RELATED"/>
    <property type="match status" value="1"/>
</dbReference>
<dbReference type="PANTHER" id="PTHR21644">
    <property type="entry name" value="AT02555P-RELATED"/>
    <property type="match status" value="1"/>
</dbReference>
<dbReference type="Proteomes" id="UP000007798">
    <property type="component" value="Unassembled WGS sequence"/>
</dbReference>
<keyword evidence="2" id="KW-1185">Reference proteome</keyword>
<dbReference type="HOGENOM" id="CLU_072169_0_0_1"/>
<evidence type="ECO:0000313" key="2">
    <source>
        <dbReference type="Proteomes" id="UP000007798"/>
    </source>
</evidence>
<evidence type="ECO:0000313" key="1">
    <source>
        <dbReference type="EMBL" id="EDW80722.2"/>
    </source>
</evidence>
<organism evidence="1 2">
    <name type="scientific">Drosophila willistoni</name>
    <name type="common">Fruit fly</name>
    <dbReference type="NCBI Taxonomy" id="7260"/>
    <lineage>
        <taxon>Eukaryota</taxon>
        <taxon>Metazoa</taxon>
        <taxon>Ecdysozoa</taxon>
        <taxon>Arthropoda</taxon>
        <taxon>Hexapoda</taxon>
        <taxon>Insecta</taxon>
        <taxon>Pterygota</taxon>
        <taxon>Neoptera</taxon>
        <taxon>Endopterygota</taxon>
        <taxon>Diptera</taxon>
        <taxon>Brachycera</taxon>
        <taxon>Muscomorpha</taxon>
        <taxon>Ephydroidea</taxon>
        <taxon>Drosophilidae</taxon>
        <taxon>Drosophila</taxon>
        <taxon>Sophophora</taxon>
    </lineage>
</organism>
<sequence>MCERPKNAITHDMVHHLRYDKPKFTVAHDMKPTKFWPGARFMVVCENGDLNTAAYCLANFMQEPFQDYPMATVAVQESIRDDFIERVRIRFKQLKPHVALHPNFERNYNLLKHDGNIKYVVAYDEDAPACASPVLVTEGVTHIYFPSGATGMTTLHKFETIPDVSLIFGKETPPFDSICIFDEGIISVYDLAPRVKCVKFFVNCIDVSLVPIMEYYSSRTPRVVYKNGYHYETLSMNDTWRIIVYPYLASLARPCCCPAGLCNCHFTNLICCEENLHLK</sequence>
<dbReference type="InParanoid" id="B4NA79"/>
<name>B4NA79_DROWI</name>
<dbReference type="OrthoDB" id="7881997at2759"/>
<reference evidence="1 2" key="1">
    <citation type="journal article" date="2007" name="Nature">
        <title>Evolution of genes and genomes on the Drosophila phylogeny.</title>
        <authorList>
            <consortium name="Drosophila 12 Genomes Consortium"/>
            <person name="Clark A.G."/>
            <person name="Eisen M.B."/>
            <person name="Smith D.R."/>
            <person name="Bergman C.M."/>
            <person name="Oliver B."/>
            <person name="Markow T.A."/>
            <person name="Kaufman T.C."/>
            <person name="Kellis M."/>
            <person name="Gelbart W."/>
            <person name="Iyer V.N."/>
            <person name="Pollard D.A."/>
            <person name="Sackton T.B."/>
            <person name="Larracuente A.M."/>
            <person name="Singh N.D."/>
            <person name="Abad J.P."/>
            <person name="Abt D.N."/>
            <person name="Adryan B."/>
            <person name="Aguade M."/>
            <person name="Akashi H."/>
            <person name="Anderson W.W."/>
            <person name="Aquadro C.F."/>
            <person name="Ardell D.H."/>
            <person name="Arguello R."/>
            <person name="Artieri C.G."/>
            <person name="Barbash D.A."/>
            <person name="Barker D."/>
            <person name="Barsanti P."/>
            <person name="Batterham P."/>
            <person name="Batzoglou S."/>
            <person name="Begun D."/>
            <person name="Bhutkar A."/>
            <person name="Blanco E."/>
            <person name="Bosak S.A."/>
            <person name="Bradley R.K."/>
            <person name="Brand A.D."/>
            <person name="Brent M.R."/>
            <person name="Brooks A.N."/>
            <person name="Brown R.H."/>
            <person name="Butlin R.K."/>
            <person name="Caggese C."/>
            <person name="Calvi B.R."/>
            <person name="Bernardo de Carvalho A."/>
            <person name="Caspi A."/>
            <person name="Castrezana S."/>
            <person name="Celniker S.E."/>
            <person name="Chang J.L."/>
            <person name="Chapple C."/>
            <person name="Chatterji S."/>
            <person name="Chinwalla A."/>
            <person name="Civetta A."/>
            <person name="Clifton S.W."/>
            <person name="Comeron J.M."/>
            <person name="Costello J.C."/>
            <person name="Coyne J.A."/>
            <person name="Daub J."/>
            <person name="David R.G."/>
            <person name="Delcher A.L."/>
            <person name="Delehaunty K."/>
            <person name="Do C.B."/>
            <person name="Ebling H."/>
            <person name="Edwards K."/>
            <person name="Eickbush T."/>
            <person name="Evans J.D."/>
            <person name="Filipski A."/>
            <person name="Findeiss S."/>
            <person name="Freyhult E."/>
            <person name="Fulton L."/>
            <person name="Fulton R."/>
            <person name="Garcia A.C."/>
            <person name="Gardiner A."/>
            <person name="Garfield D.A."/>
            <person name="Garvin B.E."/>
            <person name="Gibson G."/>
            <person name="Gilbert D."/>
            <person name="Gnerre S."/>
            <person name="Godfrey J."/>
            <person name="Good R."/>
            <person name="Gotea V."/>
            <person name="Gravely B."/>
            <person name="Greenberg A.J."/>
            <person name="Griffiths-Jones S."/>
            <person name="Gross S."/>
            <person name="Guigo R."/>
            <person name="Gustafson E.A."/>
            <person name="Haerty W."/>
            <person name="Hahn M.W."/>
            <person name="Halligan D.L."/>
            <person name="Halpern A.L."/>
            <person name="Halter G.M."/>
            <person name="Han M.V."/>
            <person name="Heger A."/>
            <person name="Hillier L."/>
            <person name="Hinrichs A.S."/>
            <person name="Holmes I."/>
            <person name="Hoskins R.A."/>
            <person name="Hubisz M.J."/>
            <person name="Hultmark D."/>
            <person name="Huntley M.A."/>
            <person name="Jaffe D.B."/>
            <person name="Jagadeeshan S."/>
            <person name="Jeck W.R."/>
            <person name="Johnson J."/>
            <person name="Jones C.D."/>
            <person name="Jordan W.C."/>
            <person name="Karpen G.H."/>
            <person name="Kataoka E."/>
            <person name="Keightley P.D."/>
            <person name="Kheradpour P."/>
            <person name="Kirkness E.F."/>
            <person name="Koerich L.B."/>
            <person name="Kristiansen K."/>
            <person name="Kudrna D."/>
            <person name="Kulathinal R.J."/>
            <person name="Kumar S."/>
            <person name="Kwok R."/>
            <person name="Lander E."/>
            <person name="Langley C.H."/>
            <person name="Lapoint R."/>
            <person name="Lazzaro B.P."/>
            <person name="Lee S.J."/>
            <person name="Levesque L."/>
            <person name="Li R."/>
            <person name="Lin C.F."/>
            <person name="Lin M.F."/>
            <person name="Lindblad-Toh K."/>
            <person name="Llopart A."/>
            <person name="Long M."/>
            <person name="Low L."/>
            <person name="Lozovsky E."/>
            <person name="Lu J."/>
            <person name="Luo M."/>
            <person name="Machado C.A."/>
            <person name="Makalowski W."/>
            <person name="Marzo M."/>
            <person name="Matsuda M."/>
            <person name="Matzkin L."/>
            <person name="McAllister B."/>
            <person name="McBride C.S."/>
            <person name="McKernan B."/>
            <person name="McKernan K."/>
            <person name="Mendez-Lago M."/>
            <person name="Minx P."/>
            <person name="Mollenhauer M.U."/>
            <person name="Montooth K."/>
            <person name="Mount S.M."/>
            <person name="Mu X."/>
            <person name="Myers E."/>
            <person name="Negre B."/>
            <person name="Newfeld S."/>
            <person name="Nielsen R."/>
            <person name="Noor M.A."/>
            <person name="O'Grady P."/>
            <person name="Pachter L."/>
            <person name="Papaceit M."/>
            <person name="Parisi M.J."/>
            <person name="Parisi M."/>
            <person name="Parts L."/>
            <person name="Pedersen J.S."/>
            <person name="Pesole G."/>
            <person name="Phillippy A.M."/>
            <person name="Ponting C.P."/>
            <person name="Pop M."/>
            <person name="Porcelli D."/>
            <person name="Powell J.R."/>
            <person name="Prohaska S."/>
            <person name="Pruitt K."/>
            <person name="Puig M."/>
            <person name="Quesneville H."/>
            <person name="Ram K.R."/>
            <person name="Rand D."/>
            <person name="Rasmussen M.D."/>
            <person name="Reed L.K."/>
            <person name="Reenan R."/>
            <person name="Reily A."/>
            <person name="Remington K.A."/>
            <person name="Rieger T.T."/>
            <person name="Ritchie M.G."/>
            <person name="Robin C."/>
            <person name="Rogers Y.H."/>
            <person name="Rohde C."/>
            <person name="Rozas J."/>
            <person name="Rubenfield M.J."/>
            <person name="Ruiz A."/>
            <person name="Russo S."/>
            <person name="Salzberg S.L."/>
            <person name="Sanchez-Gracia A."/>
            <person name="Saranga D.J."/>
            <person name="Sato H."/>
            <person name="Schaeffer S.W."/>
            <person name="Schatz M.C."/>
            <person name="Schlenke T."/>
            <person name="Schwartz R."/>
            <person name="Segarra C."/>
            <person name="Singh R.S."/>
            <person name="Sirot L."/>
            <person name="Sirota M."/>
            <person name="Sisneros N.B."/>
            <person name="Smith C.D."/>
            <person name="Smith T.F."/>
            <person name="Spieth J."/>
            <person name="Stage D.E."/>
            <person name="Stark A."/>
            <person name="Stephan W."/>
            <person name="Strausberg R.L."/>
            <person name="Strempel S."/>
            <person name="Sturgill D."/>
            <person name="Sutton G."/>
            <person name="Sutton G.G."/>
            <person name="Tao W."/>
            <person name="Teichmann S."/>
            <person name="Tobari Y.N."/>
            <person name="Tomimura Y."/>
            <person name="Tsolas J.M."/>
            <person name="Valente V.L."/>
            <person name="Venter E."/>
            <person name="Venter J.C."/>
            <person name="Vicario S."/>
            <person name="Vieira F.G."/>
            <person name="Vilella A.J."/>
            <person name="Villasante A."/>
            <person name="Walenz B."/>
            <person name="Wang J."/>
            <person name="Wasserman M."/>
            <person name="Watts T."/>
            <person name="Wilson D."/>
            <person name="Wilson R.K."/>
            <person name="Wing R.A."/>
            <person name="Wolfner M.F."/>
            <person name="Wong A."/>
            <person name="Wong G.K."/>
            <person name="Wu C.I."/>
            <person name="Wu G."/>
            <person name="Yamamoto D."/>
            <person name="Yang H.P."/>
            <person name="Yang S.P."/>
            <person name="Yorke J.A."/>
            <person name="Yoshida K."/>
            <person name="Zdobnov E."/>
            <person name="Zhang P."/>
            <person name="Zhang Y."/>
            <person name="Zimin A.V."/>
            <person name="Baldwin J."/>
            <person name="Abdouelleil A."/>
            <person name="Abdulkadir J."/>
            <person name="Abebe A."/>
            <person name="Abera B."/>
            <person name="Abreu J."/>
            <person name="Acer S.C."/>
            <person name="Aftuck L."/>
            <person name="Alexander A."/>
            <person name="An P."/>
            <person name="Anderson E."/>
            <person name="Anderson S."/>
            <person name="Arachi H."/>
            <person name="Azer M."/>
            <person name="Bachantsang P."/>
            <person name="Barry A."/>
            <person name="Bayul T."/>
            <person name="Berlin A."/>
            <person name="Bessette D."/>
            <person name="Bloom T."/>
            <person name="Blye J."/>
            <person name="Boguslavskiy L."/>
            <person name="Bonnet C."/>
            <person name="Boukhgalter B."/>
            <person name="Bourzgui I."/>
            <person name="Brown A."/>
            <person name="Cahill P."/>
            <person name="Channer S."/>
            <person name="Cheshatsang Y."/>
            <person name="Chuda L."/>
            <person name="Citroen M."/>
            <person name="Collymore A."/>
            <person name="Cooke P."/>
            <person name="Costello M."/>
            <person name="D'Aco K."/>
            <person name="Daza R."/>
            <person name="De Haan G."/>
            <person name="DeGray S."/>
            <person name="DeMaso C."/>
            <person name="Dhargay N."/>
            <person name="Dooley K."/>
            <person name="Dooley E."/>
            <person name="Doricent M."/>
            <person name="Dorje P."/>
            <person name="Dorjee K."/>
            <person name="Dupes A."/>
            <person name="Elong R."/>
            <person name="Falk J."/>
            <person name="Farina A."/>
            <person name="Faro S."/>
            <person name="Ferguson D."/>
            <person name="Fisher S."/>
            <person name="Foley C.D."/>
            <person name="Franke A."/>
            <person name="Friedrich D."/>
            <person name="Gadbois L."/>
            <person name="Gearin G."/>
            <person name="Gearin C.R."/>
            <person name="Giannoukos G."/>
            <person name="Goode T."/>
            <person name="Graham J."/>
            <person name="Grandbois E."/>
            <person name="Grewal S."/>
            <person name="Gyaltsen K."/>
            <person name="Hafez N."/>
            <person name="Hagos B."/>
            <person name="Hall J."/>
            <person name="Henson C."/>
            <person name="Hollinger A."/>
            <person name="Honan T."/>
            <person name="Huard M.D."/>
            <person name="Hughes L."/>
            <person name="Hurhula B."/>
            <person name="Husby M.E."/>
            <person name="Kamat A."/>
            <person name="Kanga B."/>
            <person name="Kashin S."/>
            <person name="Khazanovich D."/>
            <person name="Kisner P."/>
            <person name="Lance K."/>
            <person name="Lara M."/>
            <person name="Lee W."/>
            <person name="Lennon N."/>
            <person name="Letendre F."/>
            <person name="LeVine R."/>
            <person name="Lipovsky A."/>
            <person name="Liu X."/>
            <person name="Liu J."/>
            <person name="Liu S."/>
            <person name="Lokyitsang T."/>
            <person name="Lokyitsang Y."/>
            <person name="Lubonja R."/>
            <person name="Lui A."/>
            <person name="MacDonald P."/>
            <person name="Magnisalis V."/>
            <person name="Maru K."/>
            <person name="Matthews C."/>
            <person name="McCusker W."/>
            <person name="McDonough S."/>
            <person name="Mehta T."/>
            <person name="Meldrim J."/>
            <person name="Meneus L."/>
            <person name="Mihai O."/>
            <person name="Mihalev A."/>
            <person name="Mihova T."/>
            <person name="Mittelman R."/>
            <person name="Mlenga V."/>
            <person name="Montmayeur A."/>
            <person name="Mulrain L."/>
            <person name="Navidi A."/>
            <person name="Naylor J."/>
            <person name="Negash T."/>
            <person name="Nguyen T."/>
            <person name="Nguyen N."/>
            <person name="Nicol R."/>
            <person name="Norbu C."/>
            <person name="Norbu N."/>
            <person name="Novod N."/>
            <person name="O'Neill B."/>
            <person name="Osman S."/>
            <person name="Markiewicz E."/>
            <person name="Oyono O.L."/>
            <person name="Patti C."/>
            <person name="Phunkhang P."/>
            <person name="Pierre F."/>
            <person name="Priest M."/>
            <person name="Raghuraman S."/>
            <person name="Rege F."/>
            <person name="Reyes R."/>
            <person name="Rise C."/>
            <person name="Rogov P."/>
            <person name="Ross K."/>
            <person name="Ryan E."/>
            <person name="Settipalli S."/>
            <person name="Shea T."/>
            <person name="Sherpa N."/>
            <person name="Shi L."/>
            <person name="Shih D."/>
            <person name="Sparrow T."/>
            <person name="Spaulding J."/>
            <person name="Stalker J."/>
            <person name="Stange-Thomann N."/>
            <person name="Stavropoulos S."/>
            <person name="Stone C."/>
            <person name="Strader C."/>
            <person name="Tesfaye S."/>
            <person name="Thomson T."/>
            <person name="Thoulutsang Y."/>
            <person name="Thoulutsang D."/>
            <person name="Topham K."/>
            <person name="Topping I."/>
            <person name="Tsamla T."/>
            <person name="Vassiliev H."/>
            <person name="Vo A."/>
            <person name="Wangchuk T."/>
            <person name="Wangdi T."/>
            <person name="Weiand M."/>
            <person name="Wilkinson J."/>
            <person name="Wilson A."/>
            <person name="Yadav S."/>
            <person name="Young G."/>
            <person name="Yu Q."/>
            <person name="Zembek L."/>
            <person name="Zhong D."/>
            <person name="Zimmer A."/>
            <person name="Zwirko Z."/>
            <person name="Jaffe D.B."/>
            <person name="Alvarez P."/>
            <person name="Brockman W."/>
            <person name="Butler J."/>
            <person name="Chin C."/>
            <person name="Gnerre S."/>
            <person name="Grabherr M."/>
            <person name="Kleber M."/>
            <person name="Mauceli E."/>
            <person name="MacCallum I."/>
        </authorList>
    </citation>
    <scope>NUCLEOTIDE SEQUENCE [LARGE SCALE GENOMIC DNA]</scope>
    <source>
        <strain evidence="2">Tucson 14030-0811.24</strain>
    </source>
</reference>
<dbReference type="AlphaFoldDB" id="B4NA79"/>
<dbReference type="eggNOG" id="ENOG502T9Q2">
    <property type="taxonomic scope" value="Eukaryota"/>
</dbReference>
<proteinExistence type="predicted"/>
<accession>B4NA79</accession>
<protein>
    <submittedName>
        <fullName evidence="1">Uncharacterized protein</fullName>
    </submittedName>
</protein>
<dbReference type="STRING" id="7260.B4NA79"/>
<dbReference type="InterPro" id="IPR009961">
    <property type="entry name" value="DUF1487"/>
</dbReference>
<dbReference type="Pfam" id="PF07368">
    <property type="entry name" value="DUF1487"/>
    <property type="match status" value="1"/>
</dbReference>
<gene>
    <name evidence="1" type="primary">Dwil\GK11680</name>
    <name evidence="1" type="ORF">Dwil_GK11680</name>
</gene>
<dbReference type="EMBL" id="CH964232">
    <property type="protein sequence ID" value="EDW80722.2"/>
    <property type="molecule type" value="Genomic_DNA"/>
</dbReference>
<dbReference type="KEGG" id="dwi:6647525"/>